<evidence type="ECO:0000256" key="1">
    <source>
        <dbReference type="SAM" id="MobiDB-lite"/>
    </source>
</evidence>
<feature type="compositionally biased region" description="Low complexity" evidence="1">
    <location>
        <begin position="49"/>
        <end position="77"/>
    </location>
</feature>
<accession>A0A8X7PXY5</accession>
<evidence type="ECO:0000313" key="3">
    <source>
        <dbReference type="Proteomes" id="UP000886595"/>
    </source>
</evidence>
<feature type="region of interest" description="Disordered" evidence="1">
    <location>
        <begin position="34"/>
        <end position="100"/>
    </location>
</feature>
<feature type="compositionally biased region" description="Pro residues" evidence="1">
    <location>
        <begin position="78"/>
        <end position="92"/>
    </location>
</feature>
<gene>
    <name evidence="2" type="ORF">Bca52824_078474</name>
</gene>
<protein>
    <submittedName>
        <fullName evidence="2">Uncharacterized protein</fullName>
    </submittedName>
</protein>
<feature type="region of interest" description="Disordered" evidence="1">
    <location>
        <begin position="118"/>
        <end position="148"/>
    </location>
</feature>
<dbReference type="AlphaFoldDB" id="A0A8X7PXY5"/>
<sequence length="148" mass="15246">MAGEWQGKVAAGGRSLDAHSSSSLIVSAQMEISATAPAKGPAASPSIEAPKSSALAPAKTPAASPSSIEAPSSSVPMTSPPSHTPEVSPPALSPEADSTPTLHRKLILLRLQLLRRQPMPRLQLRANIRRLKDKEAQERAGSSSGSGS</sequence>
<reference evidence="2 3" key="1">
    <citation type="submission" date="2020-02" db="EMBL/GenBank/DDBJ databases">
        <authorList>
            <person name="Ma Q."/>
            <person name="Huang Y."/>
            <person name="Song X."/>
            <person name="Pei D."/>
        </authorList>
    </citation>
    <scope>NUCLEOTIDE SEQUENCE [LARGE SCALE GENOMIC DNA]</scope>
    <source>
        <strain evidence="2">Sxm20200214</strain>
        <tissue evidence="2">Leaf</tissue>
    </source>
</reference>
<feature type="region of interest" description="Disordered" evidence="1">
    <location>
        <begin position="1"/>
        <end position="22"/>
    </location>
</feature>
<dbReference type="Proteomes" id="UP000886595">
    <property type="component" value="Unassembled WGS sequence"/>
</dbReference>
<dbReference type="EMBL" id="JAAMPC010000015">
    <property type="protein sequence ID" value="KAG2259180.1"/>
    <property type="molecule type" value="Genomic_DNA"/>
</dbReference>
<keyword evidence="3" id="KW-1185">Reference proteome</keyword>
<organism evidence="2 3">
    <name type="scientific">Brassica carinata</name>
    <name type="common">Ethiopian mustard</name>
    <name type="synonym">Abyssinian cabbage</name>
    <dbReference type="NCBI Taxonomy" id="52824"/>
    <lineage>
        <taxon>Eukaryota</taxon>
        <taxon>Viridiplantae</taxon>
        <taxon>Streptophyta</taxon>
        <taxon>Embryophyta</taxon>
        <taxon>Tracheophyta</taxon>
        <taxon>Spermatophyta</taxon>
        <taxon>Magnoliopsida</taxon>
        <taxon>eudicotyledons</taxon>
        <taxon>Gunneridae</taxon>
        <taxon>Pentapetalae</taxon>
        <taxon>rosids</taxon>
        <taxon>malvids</taxon>
        <taxon>Brassicales</taxon>
        <taxon>Brassicaceae</taxon>
        <taxon>Brassiceae</taxon>
        <taxon>Brassica</taxon>
    </lineage>
</organism>
<evidence type="ECO:0000313" key="2">
    <source>
        <dbReference type="EMBL" id="KAG2259180.1"/>
    </source>
</evidence>
<proteinExistence type="predicted"/>
<comment type="caution">
    <text evidence="2">The sequence shown here is derived from an EMBL/GenBank/DDBJ whole genome shotgun (WGS) entry which is preliminary data.</text>
</comment>
<name>A0A8X7PXY5_BRACI</name>